<dbReference type="Pfam" id="PF01018">
    <property type="entry name" value="GTP1_OBG"/>
    <property type="match status" value="1"/>
</dbReference>
<dbReference type="PRINTS" id="PR00326">
    <property type="entry name" value="GTP1OBG"/>
</dbReference>
<evidence type="ECO:0000256" key="3">
    <source>
        <dbReference type="ARBA" id="ARBA00022517"/>
    </source>
</evidence>
<proteinExistence type="inferred from homology"/>
<feature type="domain" description="Obg" evidence="8">
    <location>
        <begin position="15"/>
        <end position="150"/>
    </location>
</feature>
<comment type="subcellular location">
    <subcellularLocation>
        <location evidence="1">Nucleus</location>
        <location evidence="1">Nucleolus</location>
    </subcellularLocation>
</comment>
<dbReference type="OMA" id="MLCAINK"/>
<name>A0A336MCD5_CULSO</name>
<dbReference type="GO" id="GO:0005525">
    <property type="term" value="F:GTP binding"/>
    <property type="evidence" value="ECO:0007669"/>
    <property type="project" value="UniProtKB-KW"/>
</dbReference>
<dbReference type="InterPro" id="IPR006073">
    <property type="entry name" value="GTP-bd"/>
</dbReference>
<gene>
    <name evidence="9" type="primary">CSON009458</name>
</gene>
<evidence type="ECO:0000256" key="4">
    <source>
        <dbReference type="ARBA" id="ARBA00022741"/>
    </source>
</evidence>
<dbReference type="Pfam" id="PF01926">
    <property type="entry name" value="MMR_HSR1"/>
    <property type="match status" value="1"/>
</dbReference>
<dbReference type="GO" id="GO:0005739">
    <property type="term" value="C:mitochondrion"/>
    <property type="evidence" value="ECO:0007669"/>
    <property type="project" value="TreeGrafter"/>
</dbReference>
<keyword evidence="6" id="KW-0539">Nucleus</keyword>
<dbReference type="EMBL" id="UFQT01000375">
    <property type="protein sequence ID" value="SSX23698.1"/>
    <property type="molecule type" value="Genomic_DNA"/>
</dbReference>
<dbReference type="GO" id="GO:0003924">
    <property type="term" value="F:GTPase activity"/>
    <property type="evidence" value="ECO:0007669"/>
    <property type="project" value="InterPro"/>
</dbReference>
<dbReference type="InterPro" id="IPR045086">
    <property type="entry name" value="OBG_GTPase"/>
</dbReference>
<keyword evidence="4" id="KW-0547">Nucleotide-binding</keyword>
<keyword evidence="5" id="KW-0342">GTP-binding</keyword>
<keyword evidence="3" id="KW-0690">Ribosome biogenesis</keyword>
<evidence type="ECO:0000259" key="7">
    <source>
        <dbReference type="PROSITE" id="PS51710"/>
    </source>
</evidence>
<dbReference type="SUPFAM" id="SSF52540">
    <property type="entry name" value="P-loop containing nucleoside triphosphate hydrolases"/>
    <property type="match status" value="1"/>
</dbReference>
<dbReference type="InterPro" id="IPR036726">
    <property type="entry name" value="GTP1_OBG_dom_sf"/>
</dbReference>
<dbReference type="PIRSF" id="PIRSF002401">
    <property type="entry name" value="GTP_bd_Obg/CgtA"/>
    <property type="match status" value="1"/>
</dbReference>
<sequence length="365" mass="40115">MVYLTRQVLRKIKPTVFLDTIQLKLKGGHGGNGLPKYGGNGGQGGAIVLIAKEKATLRGILKKYPTGEVIATNGEDSSKLRLVGRRGADVEIEAPVGITVIDANGDVLSELNEENGTFIAAGGGIGGCSDTNFIGKKGQSRLINLDMKLIADVGLVGFPNAGKSTFLKAISKAKPKIASYPFTTIQPNIGIIDYSDYRQISVADLPGLIEGAHANIGMGHSFLKHVERTKLLLLIVDIFGFQLSQKHNKRTCLQNIFSLMKELELYNKTLMDRPAMLLINKMDVDGSENVYEKLVSQLKNMEEHLNECPDEIRPTKLLEFESVHPISAKHRQGIDEVITDIRRTLDLEAEKQLLELEMKSNRNLN</sequence>
<dbReference type="GO" id="GO:0000287">
    <property type="term" value="F:magnesium ion binding"/>
    <property type="evidence" value="ECO:0007669"/>
    <property type="project" value="InterPro"/>
</dbReference>
<dbReference type="AlphaFoldDB" id="A0A336MCD5"/>
<evidence type="ECO:0000256" key="2">
    <source>
        <dbReference type="ARBA" id="ARBA00007699"/>
    </source>
</evidence>
<evidence type="ECO:0000256" key="5">
    <source>
        <dbReference type="ARBA" id="ARBA00023134"/>
    </source>
</evidence>
<dbReference type="CDD" id="cd01898">
    <property type="entry name" value="Obg"/>
    <property type="match status" value="1"/>
</dbReference>
<dbReference type="PANTHER" id="PTHR11702">
    <property type="entry name" value="DEVELOPMENTALLY REGULATED GTP-BINDING PROTEIN-RELATED"/>
    <property type="match status" value="1"/>
</dbReference>
<dbReference type="Gene3D" id="2.70.210.12">
    <property type="entry name" value="GTP1/OBG domain"/>
    <property type="match status" value="1"/>
</dbReference>
<dbReference type="PROSITE" id="PS51883">
    <property type="entry name" value="OBG"/>
    <property type="match status" value="1"/>
</dbReference>
<evidence type="ECO:0000259" key="8">
    <source>
        <dbReference type="PROSITE" id="PS51883"/>
    </source>
</evidence>
<comment type="similarity">
    <text evidence="2">Belongs to the TRAFAC class OBG-HflX-like GTPase superfamily. OBG GTPase family.</text>
</comment>
<dbReference type="GO" id="GO:0005730">
    <property type="term" value="C:nucleolus"/>
    <property type="evidence" value="ECO:0007669"/>
    <property type="project" value="UniProtKB-SubCell"/>
</dbReference>
<dbReference type="GO" id="GO:0042254">
    <property type="term" value="P:ribosome biogenesis"/>
    <property type="evidence" value="ECO:0007669"/>
    <property type="project" value="UniProtKB-UniRule"/>
</dbReference>
<dbReference type="PANTHER" id="PTHR11702:SF43">
    <property type="entry name" value="GTP-BINDING PROTEIN 10"/>
    <property type="match status" value="1"/>
</dbReference>
<dbReference type="InterPro" id="IPR014100">
    <property type="entry name" value="GTP-bd_Obg/CgtA"/>
</dbReference>
<dbReference type="SUPFAM" id="SSF82051">
    <property type="entry name" value="Obg GTP-binding protein N-terminal domain"/>
    <property type="match status" value="1"/>
</dbReference>
<evidence type="ECO:0000256" key="1">
    <source>
        <dbReference type="ARBA" id="ARBA00004604"/>
    </source>
</evidence>
<evidence type="ECO:0000256" key="6">
    <source>
        <dbReference type="ARBA" id="ARBA00023242"/>
    </source>
</evidence>
<feature type="domain" description="OBG-type G" evidence="7">
    <location>
        <begin position="151"/>
        <end position="346"/>
    </location>
</feature>
<protein>
    <submittedName>
        <fullName evidence="9">CSON009458 protein</fullName>
    </submittedName>
</protein>
<dbReference type="VEuPathDB" id="VectorBase:CSON009458"/>
<dbReference type="InterPro" id="IPR031167">
    <property type="entry name" value="G_OBG"/>
</dbReference>
<reference evidence="9" key="1">
    <citation type="submission" date="2018-07" db="EMBL/GenBank/DDBJ databases">
        <authorList>
            <person name="Quirk P.G."/>
            <person name="Krulwich T.A."/>
        </authorList>
    </citation>
    <scope>NUCLEOTIDE SEQUENCE</scope>
</reference>
<dbReference type="PROSITE" id="PS51710">
    <property type="entry name" value="G_OBG"/>
    <property type="match status" value="1"/>
</dbReference>
<dbReference type="Gene3D" id="3.40.50.300">
    <property type="entry name" value="P-loop containing nucleotide triphosphate hydrolases"/>
    <property type="match status" value="1"/>
</dbReference>
<accession>A0A336MCD5</accession>
<organism evidence="9">
    <name type="scientific">Culicoides sonorensis</name>
    <name type="common">Biting midge</name>
    <dbReference type="NCBI Taxonomy" id="179676"/>
    <lineage>
        <taxon>Eukaryota</taxon>
        <taxon>Metazoa</taxon>
        <taxon>Ecdysozoa</taxon>
        <taxon>Arthropoda</taxon>
        <taxon>Hexapoda</taxon>
        <taxon>Insecta</taxon>
        <taxon>Pterygota</taxon>
        <taxon>Neoptera</taxon>
        <taxon>Endopterygota</taxon>
        <taxon>Diptera</taxon>
        <taxon>Nematocera</taxon>
        <taxon>Chironomoidea</taxon>
        <taxon>Ceratopogonidae</taxon>
        <taxon>Ceratopogoninae</taxon>
        <taxon>Culicoides</taxon>
        <taxon>Monoculicoides</taxon>
    </lineage>
</organism>
<dbReference type="InterPro" id="IPR006169">
    <property type="entry name" value="GTP1_OBG_dom"/>
</dbReference>
<evidence type="ECO:0000313" key="9">
    <source>
        <dbReference type="EMBL" id="SSX23698.1"/>
    </source>
</evidence>
<dbReference type="InterPro" id="IPR027417">
    <property type="entry name" value="P-loop_NTPase"/>
</dbReference>